<protein>
    <recommendedName>
        <fullName evidence="4">DUF3244 domain-containing protein</fullName>
    </recommendedName>
</protein>
<reference evidence="2" key="2">
    <citation type="submission" date="2021-04" db="EMBL/GenBank/DDBJ databases">
        <authorList>
            <person name="Gilroy R."/>
        </authorList>
    </citation>
    <scope>NUCLEOTIDE SEQUENCE</scope>
    <source>
        <strain evidence="2">ChiHjej12B11-16260</strain>
    </source>
</reference>
<organism evidence="2 3">
    <name type="scientific">Candidatus Barnesiella excrementipullorum</name>
    <dbReference type="NCBI Taxonomy" id="2838479"/>
    <lineage>
        <taxon>Bacteria</taxon>
        <taxon>Pseudomonadati</taxon>
        <taxon>Bacteroidota</taxon>
        <taxon>Bacteroidia</taxon>
        <taxon>Bacteroidales</taxon>
        <taxon>Barnesiellaceae</taxon>
        <taxon>Barnesiella</taxon>
    </lineage>
</organism>
<evidence type="ECO:0000313" key="3">
    <source>
        <dbReference type="Proteomes" id="UP000824246"/>
    </source>
</evidence>
<feature type="signal peptide" evidence="1">
    <location>
        <begin position="1"/>
        <end position="21"/>
    </location>
</feature>
<evidence type="ECO:0008006" key="4">
    <source>
        <dbReference type="Google" id="ProtNLM"/>
    </source>
</evidence>
<dbReference type="AlphaFoldDB" id="A0A9D1VQ84"/>
<dbReference type="EMBL" id="DXFB01000003">
    <property type="protein sequence ID" value="HIX44607.1"/>
    <property type="molecule type" value="Genomic_DNA"/>
</dbReference>
<name>A0A9D1VQ84_9BACT</name>
<feature type="chain" id="PRO_5038693502" description="DUF3244 domain-containing protein" evidence="1">
    <location>
        <begin position="22"/>
        <end position="126"/>
    </location>
</feature>
<accession>A0A9D1VQ84</accession>
<proteinExistence type="predicted"/>
<sequence>MKKLLLSLIALFMLVPFTAVSEDGKVEDPIKRIHIIILRRQQRLPSQGEEVTITYYAPERAVDVDFNEYIGTVGVRATGADGKIIYDEIVETGVGMGCSFDLPNVNTTYTIHIAGARYEGIGYIYL</sequence>
<comment type="caution">
    <text evidence="2">The sequence shown here is derived from an EMBL/GenBank/DDBJ whole genome shotgun (WGS) entry which is preliminary data.</text>
</comment>
<keyword evidence="1" id="KW-0732">Signal</keyword>
<reference evidence="2" key="1">
    <citation type="journal article" date="2021" name="PeerJ">
        <title>Extensive microbial diversity within the chicken gut microbiome revealed by metagenomics and culture.</title>
        <authorList>
            <person name="Gilroy R."/>
            <person name="Ravi A."/>
            <person name="Getino M."/>
            <person name="Pursley I."/>
            <person name="Horton D.L."/>
            <person name="Alikhan N.F."/>
            <person name="Baker D."/>
            <person name="Gharbi K."/>
            <person name="Hall N."/>
            <person name="Watson M."/>
            <person name="Adriaenssens E.M."/>
            <person name="Foster-Nyarko E."/>
            <person name="Jarju S."/>
            <person name="Secka A."/>
            <person name="Antonio M."/>
            <person name="Oren A."/>
            <person name="Chaudhuri R.R."/>
            <person name="La Ragione R."/>
            <person name="Hildebrand F."/>
            <person name="Pallen M.J."/>
        </authorList>
    </citation>
    <scope>NUCLEOTIDE SEQUENCE</scope>
    <source>
        <strain evidence="2">ChiHjej12B11-16260</strain>
    </source>
</reference>
<evidence type="ECO:0000256" key="1">
    <source>
        <dbReference type="SAM" id="SignalP"/>
    </source>
</evidence>
<gene>
    <name evidence="2" type="ORF">H9982_00120</name>
</gene>
<dbReference type="Proteomes" id="UP000824246">
    <property type="component" value="Unassembled WGS sequence"/>
</dbReference>
<evidence type="ECO:0000313" key="2">
    <source>
        <dbReference type="EMBL" id="HIX44607.1"/>
    </source>
</evidence>